<dbReference type="SUPFAM" id="SSF56112">
    <property type="entry name" value="Protein kinase-like (PK-like)"/>
    <property type="match status" value="1"/>
</dbReference>
<keyword evidence="1" id="KW-0808">Transferase</keyword>
<dbReference type="PROSITE" id="PS50290">
    <property type="entry name" value="PI3_4_KINASE_3"/>
    <property type="match status" value="1"/>
</dbReference>
<dbReference type="InterPro" id="IPR036940">
    <property type="entry name" value="PI3/4_kinase_cat_sf"/>
</dbReference>
<dbReference type="GO" id="GO:0006897">
    <property type="term" value="P:endocytosis"/>
    <property type="evidence" value="ECO:0007669"/>
    <property type="project" value="TreeGrafter"/>
</dbReference>
<dbReference type="Proteomes" id="UP001190700">
    <property type="component" value="Unassembled WGS sequence"/>
</dbReference>
<dbReference type="AlphaFoldDB" id="A0AAE0GAR5"/>
<dbReference type="GO" id="GO:0016303">
    <property type="term" value="F:1-phosphatidylinositol-3-kinase activity"/>
    <property type="evidence" value="ECO:0007669"/>
    <property type="project" value="TreeGrafter"/>
</dbReference>
<gene>
    <name evidence="4" type="ORF">CYMTET_17152</name>
</gene>
<dbReference type="GO" id="GO:0034271">
    <property type="term" value="C:phosphatidylinositol 3-kinase complex, class III, type I"/>
    <property type="evidence" value="ECO:0007669"/>
    <property type="project" value="TreeGrafter"/>
</dbReference>
<keyword evidence="5" id="KW-1185">Reference proteome</keyword>
<dbReference type="GO" id="GO:0034272">
    <property type="term" value="C:phosphatidylinositol 3-kinase complex, class III, type II"/>
    <property type="evidence" value="ECO:0007669"/>
    <property type="project" value="TreeGrafter"/>
</dbReference>
<evidence type="ECO:0000256" key="2">
    <source>
        <dbReference type="ARBA" id="ARBA00022777"/>
    </source>
</evidence>
<dbReference type="GO" id="GO:0005777">
    <property type="term" value="C:peroxisome"/>
    <property type="evidence" value="ECO:0007669"/>
    <property type="project" value="TreeGrafter"/>
</dbReference>
<evidence type="ECO:0000256" key="1">
    <source>
        <dbReference type="ARBA" id="ARBA00022679"/>
    </source>
</evidence>
<evidence type="ECO:0000259" key="3">
    <source>
        <dbReference type="PROSITE" id="PS50290"/>
    </source>
</evidence>
<sequence length="121" mass="13881">MGRDPKPFPPPFKLCKEMVDAMGGPESHHYNSFKTYCIEAYNILRKHSSLIINLFQLMSAANIPHIPPDPEKTMLKLEAAFALDLDDEAAVQHFQALINESSNALFPQLVETVHRWAQYWR</sequence>
<dbReference type="PANTHER" id="PTHR10048:SF7">
    <property type="entry name" value="PHOSPHATIDYLINOSITOL 3-KINASE CATALYTIC SUBUNIT TYPE 3"/>
    <property type="match status" value="1"/>
</dbReference>
<proteinExistence type="predicted"/>
<evidence type="ECO:0000313" key="4">
    <source>
        <dbReference type="EMBL" id="KAK3274676.1"/>
    </source>
</evidence>
<dbReference type="GO" id="GO:0000407">
    <property type="term" value="C:phagophore assembly site"/>
    <property type="evidence" value="ECO:0007669"/>
    <property type="project" value="TreeGrafter"/>
</dbReference>
<dbReference type="InterPro" id="IPR011009">
    <property type="entry name" value="Kinase-like_dom_sf"/>
</dbReference>
<dbReference type="InterPro" id="IPR015433">
    <property type="entry name" value="PI3/4_kinase"/>
</dbReference>
<dbReference type="Gene3D" id="1.10.1070.11">
    <property type="entry name" value="Phosphatidylinositol 3-/4-kinase, catalytic domain"/>
    <property type="match status" value="1"/>
</dbReference>
<dbReference type="GO" id="GO:0005768">
    <property type="term" value="C:endosome"/>
    <property type="evidence" value="ECO:0007669"/>
    <property type="project" value="TreeGrafter"/>
</dbReference>
<comment type="caution">
    <text evidence="4">The sequence shown here is derived from an EMBL/GenBank/DDBJ whole genome shotgun (WGS) entry which is preliminary data.</text>
</comment>
<dbReference type="SMART" id="SM00146">
    <property type="entry name" value="PI3Kc"/>
    <property type="match status" value="1"/>
</dbReference>
<accession>A0AAE0GAR5</accession>
<dbReference type="EMBL" id="LGRX02007591">
    <property type="protein sequence ID" value="KAK3274676.1"/>
    <property type="molecule type" value="Genomic_DNA"/>
</dbReference>
<dbReference type="InterPro" id="IPR000403">
    <property type="entry name" value="PI3/4_kinase_cat_dom"/>
</dbReference>
<dbReference type="Pfam" id="PF00454">
    <property type="entry name" value="PI3_PI4_kinase"/>
    <property type="match status" value="1"/>
</dbReference>
<organism evidence="4 5">
    <name type="scientific">Cymbomonas tetramitiformis</name>
    <dbReference type="NCBI Taxonomy" id="36881"/>
    <lineage>
        <taxon>Eukaryota</taxon>
        <taxon>Viridiplantae</taxon>
        <taxon>Chlorophyta</taxon>
        <taxon>Pyramimonadophyceae</taxon>
        <taxon>Pyramimonadales</taxon>
        <taxon>Pyramimonadaceae</taxon>
        <taxon>Cymbomonas</taxon>
    </lineage>
</organism>
<name>A0AAE0GAR5_9CHLO</name>
<feature type="domain" description="PI3K/PI4K catalytic" evidence="3">
    <location>
        <begin position="1"/>
        <end position="106"/>
    </location>
</feature>
<evidence type="ECO:0000313" key="5">
    <source>
        <dbReference type="Proteomes" id="UP001190700"/>
    </source>
</evidence>
<keyword evidence="2" id="KW-0418">Kinase</keyword>
<dbReference type="PANTHER" id="PTHR10048">
    <property type="entry name" value="PHOSPHATIDYLINOSITOL KINASE"/>
    <property type="match status" value="1"/>
</dbReference>
<dbReference type="GO" id="GO:0000045">
    <property type="term" value="P:autophagosome assembly"/>
    <property type="evidence" value="ECO:0007669"/>
    <property type="project" value="TreeGrafter"/>
</dbReference>
<dbReference type="GO" id="GO:0048015">
    <property type="term" value="P:phosphatidylinositol-mediated signaling"/>
    <property type="evidence" value="ECO:0007669"/>
    <property type="project" value="TreeGrafter"/>
</dbReference>
<protein>
    <submittedName>
        <fullName evidence="4">Phosphatidylinositol (PI) 3-kinase</fullName>
    </submittedName>
</protein>
<reference evidence="4 5" key="1">
    <citation type="journal article" date="2015" name="Genome Biol. Evol.">
        <title>Comparative Genomics of a Bacterivorous Green Alga Reveals Evolutionary Causalities and Consequences of Phago-Mixotrophic Mode of Nutrition.</title>
        <authorList>
            <person name="Burns J.A."/>
            <person name="Paasch A."/>
            <person name="Narechania A."/>
            <person name="Kim E."/>
        </authorList>
    </citation>
    <scope>NUCLEOTIDE SEQUENCE [LARGE SCALE GENOMIC DNA]</scope>
    <source>
        <strain evidence="4 5">PLY_AMNH</strain>
    </source>
</reference>